<dbReference type="SUPFAM" id="SSF143631">
    <property type="entry name" value="ApbE-like"/>
    <property type="match status" value="1"/>
</dbReference>
<evidence type="ECO:0000256" key="7">
    <source>
        <dbReference type="ARBA" id="ARBA00022842"/>
    </source>
</evidence>
<keyword evidence="3 10" id="KW-0285">Flavoprotein</keyword>
<keyword evidence="4 10" id="KW-0808">Transferase</keyword>
<proteinExistence type="inferred from homology"/>
<comment type="similarity">
    <text evidence="10">Belongs to the ApbE family.</text>
</comment>
<feature type="binding site" evidence="11">
    <location>
        <position position="191"/>
    </location>
    <ligand>
        <name>Mg(2+)</name>
        <dbReference type="ChEBI" id="CHEBI:18420"/>
    </ligand>
</feature>
<feature type="binding site" evidence="11">
    <location>
        <position position="307"/>
    </location>
    <ligand>
        <name>Mg(2+)</name>
        <dbReference type="ChEBI" id="CHEBI:18420"/>
    </ligand>
</feature>
<dbReference type="PANTHER" id="PTHR30040">
    <property type="entry name" value="THIAMINE BIOSYNTHESIS LIPOPROTEIN APBE"/>
    <property type="match status" value="1"/>
</dbReference>
<evidence type="ECO:0000256" key="10">
    <source>
        <dbReference type="PIRNR" id="PIRNR006268"/>
    </source>
</evidence>
<dbReference type="GO" id="GO:0016740">
    <property type="term" value="F:transferase activity"/>
    <property type="evidence" value="ECO:0007669"/>
    <property type="project" value="UniProtKB-UniRule"/>
</dbReference>
<dbReference type="eggNOG" id="COG1477">
    <property type="taxonomic scope" value="Bacteria"/>
</dbReference>
<dbReference type="STRING" id="445975.COLSTE_00885"/>
<organism evidence="13 14">
    <name type="scientific">Collinsella stercoris DSM 13279</name>
    <dbReference type="NCBI Taxonomy" id="445975"/>
    <lineage>
        <taxon>Bacteria</taxon>
        <taxon>Bacillati</taxon>
        <taxon>Actinomycetota</taxon>
        <taxon>Coriobacteriia</taxon>
        <taxon>Coriobacteriales</taxon>
        <taxon>Coriobacteriaceae</taxon>
        <taxon>Collinsella</taxon>
    </lineage>
</organism>
<accession>B6G9Z4</accession>
<evidence type="ECO:0000256" key="3">
    <source>
        <dbReference type="ARBA" id="ARBA00022630"/>
    </source>
</evidence>
<dbReference type="EMBL" id="ABXJ01000055">
    <property type="protein sequence ID" value="EEA90849.1"/>
    <property type="molecule type" value="Genomic_DNA"/>
</dbReference>
<reference evidence="13 14" key="1">
    <citation type="submission" date="2008-10" db="EMBL/GenBank/DDBJ databases">
        <title>Draft genome sequence of Collinsella stercoris (DSM 13279).</title>
        <authorList>
            <person name="Sudarsanam P."/>
            <person name="Ley R."/>
            <person name="Guruge J."/>
            <person name="Turnbaugh P.J."/>
            <person name="Mahowald M."/>
            <person name="Liep D."/>
            <person name="Gordon J."/>
        </authorList>
    </citation>
    <scope>NUCLEOTIDE SEQUENCE [LARGE SCALE GENOMIC DNA]</scope>
    <source>
        <strain evidence="13 14">DSM 13279</strain>
    </source>
</reference>
<feature type="chain" id="PRO_5039922541" description="FAD:protein FMN transferase" evidence="12">
    <location>
        <begin position="35"/>
        <end position="356"/>
    </location>
</feature>
<keyword evidence="14" id="KW-1185">Reference proteome</keyword>
<dbReference type="PIRSF" id="PIRSF006268">
    <property type="entry name" value="ApbE"/>
    <property type="match status" value="1"/>
</dbReference>
<reference evidence="13 14" key="2">
    <citation type="submission" date="2008-10" db="EMBL/GenBank/DDBJ databases">
        <authorList>
            <person name="Fulton L."/>
            <person name="Clifton S."/>
            <person name="Fulton B."/>
            <person name="Xu J."/>
            <person name="Minx P."/>
            <person name="Pepin K.H."/>
            <person name="Johnson M."/>
            <person name="Thiruvilangam P."/>
            <person name="Bhonagiri V."/>
            <person name="Nash W.E."/>
            <person name="Mardis E.R."/>
            <person name="Wilson R.K."/>
        </authorList>
    </citation>
    <scope>NUCLEOTIDE SEQUENCE [LARGE SCALE GENOMIC DNA]</scope>
    <source>
        <strain evidence="13 14">DSM 13279</strain>
    </source>
</reference>
<gene>
    <name evidence="13" type="ORF">COLSTE_00885</name>
</gene>
<dbReference type="Proteomes" id="UP000003560">
    <property type="component" value="Unassembled WGS sequence"/>
</dbReference>
<evidence type="ECO:0000313" key="13">
    <source>
        <dbReference type="EMBL" id="EEA90849.1"/>
    </source>
</evidence>
<evidence type="ECO:0000256" key="6">
    <source>
        <dbReference type="ARBA" id="ARBA00022827"/>
    </source>
</evidence>
<dbReference type="AlphaFoldDB" id="B6G9Z4"/>
<keyword evidence="6 10" id="KW-0274">FAD</keyword>
<dbReference type="HOGENOM" id="CLU_044403_1_0_11"/>
<comment type="caution">
    <text evidence="13">The sequence shown here is derived from an EMBL/GenBank/DDBJ whole genome shotgun (WGS) entry which is preliminary data.</text>
</comment>
<comment type="cofactor">
    <cofactor evidence="11">
        <name>Mg(2+)</name>
        <dbReference type="ChEBI" id="CHEBI:18420"/>
    </cofactor>
    <cofactor evidence="11">
        <name>Mn(2+)</name>
        <dbReference type="ChEBI" id="CHEBI:29035"/>
    </cofactor>
    <text evidence="11">Magnesium. Can also use manganese.</text>
</comment>
<evidence type="ECO:0000256" key="8">
    <source>
        <dbReference type="ARBA" id="ARBA00031306"/>
    </source>
</evidence>
<evidence type="ECO:0000256" key="4">
    <source>
        <dbReference type="ARBA" id="ARBA00022679"/>
    </source>
</evidence>
<dbReference type="OrthoDB" id="9778595at2"/>
<dbReference type="EC" id="2.7.1.180" evidence="1 10"/>
<feature type="binding site" evidence="11">
    <location>
        <position position="311"/>
    </location>
    <ligand>
        <name>Mg(2+)</name>
        <dbReference type="ChEBI" id="CHEBI:18420"/>
    </ligand>
</feature>
<keyword evidence="7 10" id="KW-0460">Magnesium</keyword>
<evidence type="ECO:0000256" key="11">
    <source>
        <dbReference type="PIRSR" id="PIRSR006268-2"/>
    </source>
</evidence>
<sequence length="356" mass="37018">MGSASGNLSRRSLCAGAISLLPAAAALLSAPLLSGCANTPATQQSSDAGSEPSTGSTFAFDTYCTFTVYGDGSAPALLAKECARYDKLFNLYDESSDIARVNAAKGAAVTVDPATLDLLEQALAFCASAQGLFDISIGAVSTLWDFSAGVRPSDADIANALPHVNWRCVELDAEQATVRLADPEAKIDLGGIAKGYVADRLCELIERETHATAAVLSLGGNIALFGEKPNGEPWETGIRDPNDPGGASVVGTARVDGGSLVTSGLYERTFELDGVTYWHILDPRTGLPVQTDVVSDTIFCPSSTLADALSTTLFVAGSRGGSALADAREGTAAYFILQDGTTAESSRWQELTDFRA</sequence>
<evidence type="ECO:0000256" key="9">
    <source>
        <dbReference type="ARBA" id="ARBA00048540"/>
    </source>
</evidence>
<dbReference type="RefSeq" id="WP_006720547.1">
    <property type="nucleotide sequence ID" value="NZ_CP085935.1"/>
</dbReference>
<keyword evidence="5 10" id="KW-0479">Metal-binding</keyword>
<dbReference type="PANTHER" id="PTHR30040:SF2">
    <property type="entry name" value="FAD:PROTEIN FMN TRANSFERASE"/>
    <property type="match status" value="1"/>
</dbReference>
<feature type="signal peptide" evidence="12">
    <location>
        <begin position="1"/>
        <end position="34"/>
    </location>
</feature>
<dbReference type="GeneID" id="98002133"/>
<evidence type="ECO:0000256" key="12">
    <source>
        <dbReference type="SAM" id="SignalP"/>
    </source>
</evidence>
<dbReference type="InterPro" id="IPR003374">
    <property type="entry name" value="ApbE-like_sf"/>
</dbReference>
<comment type="catalytic activity">
    <reaction evidence="9 10">
        <text>L-threonyl-[protein] + FAD = FMN-L-threonyl-[protein] + AMP + H(+)</text>
        <dbReference type="Rhea" id="RHEA:36847"/>
        <dbReference type="Rhea" id="RHEA-COMP:11060"/>
        <dbReference type="Rhea" id="RHEA-COMP:11061"/>
        <dbReference type="ChEBI" id="CHEBI:15378"/>
        <dbReference type="ChEBI" id="CHEBI:30013"/>
        <dbReference type="ChEBI" id="CHEBI:57692"/>
        <dbReference type="ChEBI" id="CHEBI:74257"/>
        <dbReference type="ChEBI" id="CHEBI:456215"/>
        <dbReference type="EC" id="2.7.1.180"/>
    </reaction>
</comment>
<name>B6G9Z4_9ACTN</name>
<dbReference type="GO" id="GO:0046872">
    <property type="term" value="F:metal ion binding"/>
    <property type="evidence" value="ECO:0007669"/>
    <property type="project" value="UniProtKB-UniRule"/>
</dbReference>
<dbReference type="Gene3D" id="3.10.520.10">
    <property type="entry name" value="ApbE-like domains"/>
    <property type="match status" value="1"/>
</dbReference>
<evidence type="ECO:0000256" key="5">
    <source>
        <dbReference type="ARBA" id="ARBA00022723"/>
    </source>
</evidence>
<evidence type="ECO:0000256" key="1">
    <source>
        <dbReference type="ARBA" id="ARBA00011955"/>
    </source>
</evidence>
<evidence type="ECO:0000313" key="14">
    <source>
        <dbReference type="Proteomes" id="UP000003560"/>
    </source>
</evidence>
<evidence type="ECO:0000256" key="2">
    <source>
        <dbReference type="ARBA" id="ARBA00016337"/>
    </source>
</evidence>
<dbReference type="InterPro" id="IPR024932">
    <property type="entry name" value="ApbE"/>
</dbReference>
<dbReference type="Pfam" id="PF02424">
    <property type="entry name" value="ApbE"/>
    <property type="match status" value="1"/>
</dbReference>
<keyword evidence="12" id="KW-0732">Signal</keyword>
<protein>
    <recommendedName>
        <fullName evidence="2 10">FAD:protein FMN transferase</fullName>
        <ecNumber evidence="1 10">2.7.1.180</ecNumber>
    </recommendedName>
    <alternativeName>
        <fullName evidence="8 10">Flavin transferase</fullName>
    </alternativeName>
</protein>